<comment type="caution">
    <text evidence="1">The sequence shown here is derived from an EMBL/GenBank/DDBJ whole genome shotgun (WGS) entry which is preliminary data.</text>
</comment>
<keyword evidence="2" id="KW-1185">Reference proteome</keyword>
<organism evidence="1 2">
    <name type="scientific">Pinibacter soli</name>
    <dbReference type="NCBI Taxonomy" id="3044211"/>
    <lineage>
        <taxon>Bacteria</taxon>
        <taxon>Pseudomonadati</taxon>
        <taxon>Bacteroidota</taxon>
        <taxon>Chitinophagia</taxon>
        <taxon>Chitinophagales</taxon>
        <taxon>Chitinophagaceae</taxon>
        <taxon>Pinibacter</taxon>
    </lineage>
</organism>
<dbReference type="EMBL" id="JASBRG010000007">
    <property type="protein sequence ID" value="MDI3321410.1"/>
    <property type="molecule type" value="Genomic_DNA"/>
</dbReference>
<dbReference type="RefSeq" id="WP_282335520.1">
    <property type="nucleotide sequence ID" value="NZ_JASBRG010000007.1"/>
</dbReference>
<accession>A0ABT6RFS1</accession>
<dbReference type="Proteomes" id="UP001226434">
    <property type="component" value="Unassembled WGS sequence"/>
</dbReference>
<evidence type="ECO:0000313" key="1">
    <source>
        <dbReference type="EMBL" id="MDI3321410.1"/>
    </source>
</evidence>
<protein>
    <submittedName>
        <fullName evidence="1">Uncharacterized protein</fullName>
    </submittedName>
</protein>
<sequence length="458" mass="53813">MNLPALEKTITPERMYHAFGELFPSEFEFLVLYHLYLNYPEAEIQYAEIKQAITDTSRLPFLQGKDKQVERTFKGLLRNFIERAPTKYNRFLLTLHARKVIEIVTQRIHNPYLKFPLKETFETYFKLPVNAGEDTTRLQSWFKFGFLNNAQQVVTGHLEGLKLSVDDAIKALNQILEADDLSAMQMLEQFSKNFQILGDKARQITEAIKMKVDVHYQLRDIVEVFTDTTSDKEGTSMDTATRHNNRRIALEIKEDVHRFFDKVDKQLDLINMKMVFASTKIKELQESLRAQSLYKISLKKLLVYLLENSKIDSQKRVQLPEKFPTKGLVLEKFRFRSIRYYDMGFLKKAKPIEQETDEAYEEGQRKLFEHELYKQAQIQQYCEQIGEELSVIKLVDLNAKLFEIMQQDDGIEIGIQTGYELIRNLSRDSHVEIEEELMSNESKSIHLWKTTIQEHLIS</sequence>
<gene>
    <name evidence="1" type="ORF">QJ048_16565</name>
</gene>
<name>A0ABT6RFS1_9BACT</name>
<proteinExistence type="predicted"/>
<reference evidence="1 2" key="1">
    <citation type="submission" date="2023-05" db="EMBL/GenBank/DDBJ databases">
        <title>Genome sequence of Pinibacter sp. MAH-24.</title>
        <authorList>
            <person name="Huq M.A."/>
        </authorList>
    </citation>
    <scope>NUCLEOTIDE SEQUENCE [LARGE SCALE GENOMIC DNA]</scope>
    <source>
        <strain evidence="1 2">MAH-24</strain>
    </source>
</reference>
<evidence type="ECO:0000313" key="2">
    <source>
        <dbReference type="Proteomes" id="UP001226434"/>
    </source>
</evidence>